<evidence type="ECO:0000313" key="2">
    <source>
        <dbReference type="EMBL" id="KAH6891320.1"/>
    </source>
</evidence>
<feature type="region of interest" description="Disordered" evidence="1">
    <location>
        <begin position="43"/>
        <end position="78"/>
    </location>
</feature>
<keyword evidence="3" id="KW-1185">Reference proteome</keyword>
<dbReference type="Proteomes" id="UP000777438">
    <property type="component" value="Unassembled WGS sequence"/>
</dbReference>
<proteinExistence type="predicted"/>
<sequence length="423" mass="46713">MEGKEEGDGRVNSTTPTAAAAQLTFKESPKSDQLDDFVQLLVSPSGSSSHVTPAAVSRSEDAQHQASRPKLISRPLSSHCASLDHPTFEKQVQGRKVGEGHKEHLTQRQSVFPCRANLLHFHHHEYELPSRGPLPLNTCSGRHGVSCKEGAIWPLLNVSNRQFDTVSPAEKASCIVQTEGGISEHAAILLTPNRLVSQPQPPSSPLAQTQTLNFSSCNVLSERLAQHHAGMKWQQSSCDSCGGEKVSSGYPCRIKWAQVTTLAWCMKEPMWPNQWLPVQLPGNTAALSEFHCHDKRRDGDDHGVLVKLAGTGPWVDDRSCETFLEGVCMRRAIAKVHRSGTLRGMKLRYLRINDYAYPGGFIFVNVCDEANHLPVWLTVSKYSNHHDIGLSHYAANLGLKIAVTSPPTFDKTMHFHRMQAKSV</sequence>
<protein>
    <submittedName>
        <fullName evidence="2">Uncharacterized protein</fullName>
    </submittedName>
</protein>
<evidence type="ECO:0000313" key="3">
    <source>
        <dbReference type="Proteomes" id="UP000777438"/>
    </source>
</evidence>
<gene>
    <name evidence="2" type="ORF">B0T10DRAFT_547653</name>
</gene>
<reference evidence="2 3" key="1">
    <citation type="journal article" date="2021" name="Nat. Commun.">
        <title>Genetic determinants of endophytism in the Arabidopsis root mycobiome.</title>
        <authorList>
            <person name="Mesny F."/>
            <person name="Miyauchi S."/>
            <person name="Thiergart T."/>
            <person name="Pickel B."/>
            <person name="Atanasova L."/>
            <person name="Karlsson M."/>
            <person name="Huettel B."/>
            <person name="Barry K.W."/>
            <person name="Haridas S."/>
            <person name="Chen C."/>
            <person name="Bauer D."/>
            <person name="Andreopoulos W."/>
            <person name="Pangilinan J."/>
            <person name="LaButti K."/>
            <person name="Riley R."/>
            <person name="Lipzen A."/>
            <person name="Clum A."/>
            <person name="Drula E."/>
            <person name="Henrissat B."/>
            <person name="Kohler A."/>
            <person name="Grigoriev I.V."/>
            <person name="Martin F.M."/>
            <person name="Hacquard S."/>
        </authorList>
    </citation>
    <scope>NUCLEOTIDE SEQUENCE [LARGE SCALE GENOMIC DNA]</scope>
    <source>
        <strain evidence="2 3">MPI-CAGE-CH-0241</strain>
    </source>
</reference>
<evidence type="ECO:0000256" key="1">
    <source>
        <dbReference type="SAM" id="MobiDB-lite"/>
    </source>
</evidence>
<name>A0A9P8W7I9_9HYPO</name>
<comment type="caution">
    <text evidence="2">The sequence shown here is derived from an EMBL/GenBank/DDBJ whole genome shotgun (WGS) entry which is preliminary data.</text>
</comment>
<accession>A0A9P8W7I9</accession>
<dbReference type="AlphaFoldDB" id="A0A9P8W7I9"/>
<organism evidence="2 3">
    <name type="scientific">Thelonectria olida</name>
    <dbReference type="NCBI Taxonomy" id="1576542"/>
    <lineage>
        <taxon>Eukaryota</taxon>
        <taxon>Fungi</taxon>
        <taxon>Dikarya</taxon>
        <taxon>Ascomycota</taxon>
        <taxon>Pezizomycotina</taxon>
        <taxon>Sordariomycetes</taxon>
        <taxon>Hypocreomycetidae</taxon>
        <taxon>Hypocreales</taxon>
        <taxon>Nectriaceae</taxon>
        <taxon>Thelonectria</taxon>
    </lineage>
</organism>
<dbReference type="EMBL" id="JAGPYM010000008">
    <property type="protein sequence ID" value="KAH6891320.1"/>
    <property type="molecule type" value="Genomic_DNA"/>
</dbReference>